<protein>
    <submittedName>
        <fullName evidence="2">Uncharacterized protein</fullName>
    </submittedName>
</protein>
<dbReference type="AlphaFoldDB" id="A0A2P2M447"/>
<evidence type="ECO:0000256" key="1">
    <source>
        <dbReference type="SAM" id="MobiDB-lite"/>
    </source>
</evidence>
<feature type="compositionally biased region" description="Acidic residues" evidence="1">
    <location>
        <begin position="182"/>
        <end position="198"/>
    </location>
</feature>
<sequence length="198" mass="21480">MLKRVSINLTCTCEQKPRPYPLCQTQHVQRTHHIGLDSLDRIELIMDRRCGASQVVDLINFQQNRLDDIVSNELKSRIPKQMHQVFFPSGEKVINHDNLIPARDQLIHEMAADKPGPTGNHNPGPPAPDPRRDPSRHRALGEQAGGGGVRAKTCAGGKGGGGGSGERRMDSGIGRADAVEGGLEDEEGGADQDADEDK</sequence>
<accession>A0A2P2M447</accession>
<name>A0A2P2M447_RHIMU</name>
<reference evidence="2" key="1">
    <citation type="submission" date="2018-02" db="EMBL/GenBank/DDBJ databases">
        <title>Rhizophora mucronata_Transcriptome.</title>
        <authorList>
            <person name="Meera S.P."/>
            <person name="Sreeshan A."/>
            <person name="Augustine A."/>
        </authorList>
    </citation>
    <scope>NUCLEOTIDE SEQUENCE</scope>
    <source>
        <tissue evidence="2">Leaf</tissue>
    </source>
</reference>
<organism evidence="2">
    <name type="scientific">Rhizophora mucronata</name>
    <name type="common">Asiatic mangrove</name>
    <dbReference type="NCBI Taxonomy" id="61149"/>
    <lineage>
        <taxon>Eukaryota</taxon>
        <taxon>Viridiplantae</taxon>
        <taxon>Streptophyta</taxon>
        <taxon>Embryophyta</taxon>
        <taxon>Tracheophyta</taxon>
        <taxon>Spermatophyta</taxon>
        <taxon>Magnoliopsida</taxon>
        <taxon>eudicotyledons</taxon>
        <taxon>Gunneridae</taxon>
        <taxon>Pentapetalae</taxon>
        <taxon>rosids</taxon>
        <taxon>fabids</taxon>
        <taxon>Malpighiales</taxon>
        <taxon>Rhizophoraceae</taxon>
        <taxon>Rhizophora</taxon>
    </lineage>
</organism>
<proteinExistence type="predicted"/>
<dbReference type="EMBL" id="GGEC01044498">
    <property type="protein sequence ID" value="MBX24982.1"/>
    <property type="molecule type" value="Transcribed_RNA"/>
</dbReference>
<evidence type="ECO:0000313" key="2">
    <source>
        <dbReference type="EMBL" id="MBX24982.1"/>
    </source>
</evidence>
<feature type="region of interest" description="Disordered" evidence="1">
    <location>
        <begin position="111"/>
        <end position="198"/>
    </location>
</feature>